<proteinExistence type="inferred from homology"/>
<evidence type="ECO:0000313" key="3">
    <source>
        <dbReference type="EMBL" id="MFD1365730.1"/>
    </source>
</evidence>
<dbReference type="InterPro" id="IPR023393">
    <property type="entry name" value="START-like_dom_sf"/>
</dbReference>
<evidence type="ECO:0000259" key="2">
    <source>
        <dbReference type="Pfam" id="PF08327"/>
    </source>
</evidence>
<feature type="domain" description="Activator of Hsp90 ATPase homologue 1/2-like C-terminal" evidence="2">
    <location>
        <begin position="14"/>
        <end position="146"/>
    </location>
</feature>
<dbReference type="InterPro" id="IPR013538">
    <property type="entry name" value="ASHA1/2-like_C"/>
</dbReference>
<accession>A0ABW4A674</accession>
<name>A0ABW4A674_9ACTN</name>
<dbReference type="Pfam" id="PF08327">
    <property type="entry name" value="AHSA1"/>
    <property type="match status" value="1"/>
</dbReference>
<dbReference type="Proteomes" id="UP001597183">
    <property type="component" value="Unassembled WGS sequence"/>
</dbReference>
<gene>
    <name evidence="3" type="ORF">ACFQ5G_10290</name>
</gene>
<dbReference type="RefSeq" id="WP_317792666.1">
    <property type="nucleotide sequence ID" value="NZ_AP028461.1"/>
</dbReference>
<comment type="caution">
    <text evidence="3">The sequence shown here is derived from an EMBL/GenBank/DDBJ whole genome shotgun (WGS) entry which is preliminary data.</text>
</comment>
<dbReference type="CDD" id="cd08898">
    <property type="entry name" value="SRPBCC_CalC_Aha1-like_5"/>
    <property type="match status" value="1"/>
</dbReference>
<comment type="similarity">
    <text evidence="1">Belongs to the AHA1 family.</text>
</comment>
<keyword evidence="4" id="KW-1185">Reference proteome</keyword>
<dbReference type="Gene3D" id="3.30.530.20">
    <property type="match status" value="1"/>
</dbReference>
<reference evidence="4" key="1">
    <citation type="journal article" date="2019" name="Int. J. Syst. Evol. Microbiol.">
        <title>The Global Catalogue of Microorganisms (GCM) 10K type strain sequencing project: providing services to taxonomists for standard genome sequencing and annotation.</title>
        <authorList>
            <consortium name="The Broad Institute Genomics Platform"/>
            <consortium name="The Broad Institute Genome Sequencing Center for Infectious Disease"/>
            <person name="Wu L."/>
            <person name="Ma J."/>
        </authorList>
    </citation>
    <scope>NUCLEOTIDE SEQUENCE [LARGE SCALE GENOMIC DNA]</scope>
    <source>
        <strain evidence="4">CCM 7526</strain>
    </source>
</reference>
<sequence>MEYGSIEREIYIEAAPEVVFQVVSDPGHVKRWWPDDAEYDVVPGATGRIVFGDCAHGGTAEQLTVVDVRPPKTFSFRWTHPAGEIAAAANSLLVTFDLTPKGDGTLLRMTESGFRERGWNDAVVEQCHREHVTGWDFFLPRLEAYAATLRPSVDAGS</sequence>
<evidence type="ECO:0000313" key="4">
    <source>
        <dbReference type="Proteomes" id="UP001597183"/>
    </source>
</evidence>
<protein>
    <submittedName>
        <fullName evidence="3">SRPBCC family protein</fullName>
    </submittedName>
</protein>
<dbReference type="EMBL" id="JBHTMK010000013">
    <property type="protein sequence ID" value="MFD1365730.1"/>
    <property type="molecule type" value="Genomic_DNA"/>
</dbReference>
<dbReference type="SUPFAM" id="SSF55961">
    <property type="entry name" value="Bet v1-like"/>
    <property type="match status" value="1"/>
</dbReference>
<evidence type="ECO:0000256" key="1">
    <source>
        <dbReference type="ARBA" id="ARBA00006817"/>
    </source>
</evidence>
<organism evidence="3 4">
    <name type="scientific">Actinoplanes sichuanensis</name>
    <dbReference type="NCBI Taxonomy" id="512349"/>
    <lineage>
        <taxon>Bacteria</taxon>
        <taxon>Bacillati</taxon>
        <taxon>Actinomycetota</taxon>
        <taxon>Actinomycetes</taxon>
        <taxon>Micromonosporales</taxon>
        <taxon>Micromonosporaceae</taxon>
        <taxon>Actinoplanes</taxon>
    </lineage>
</organism>